<keyword evidence="1" id="KW-0479">Metal-binding</keyword>
<protein>
    <recommendedName>
        <fullName evidence="8">Cytoplasmic protein</fullName>
    </recommendedName>
</protein>
<dbReference type="GO" id="GO:0002196">
    <property type="term" value="F:Ser-tRNA(Ala) deacylase activity"/>
    <property type="evidence" value="ECO:0007669"/>
    <property type="project" value="TreeGrafter"/>
</dbReference>
<accession>A0A1B9IBT1</accession>
<dbReference type="SUPFAM" id="SSF50447">
    <property type="entry name" value="Translation proteins"/>
    <property type="match status" value="1"/>
</dbReference>
<dbReference type="SUPFAM" id="SSF55186">
    <property type="entry name" value="ThrRS/AlaRS common domain"/>
    <property type="match status" value="1"/>
</dbReference>
<dbReference type="Gene3D" id="3.30.980.10">
    <property type="entry name" value="Threonyl-trna Synthetase, Chain A, domain 2"/>
    <property type="match status" value="1"/>
</dbReference>
<organism evidence="5">
    <name type="scientific">Kwoniella pini CBS 10737</name>
    <dbReference type="NCBI Taxonomy" id="1296096"/>
    <lineage>
        <taxon>Eukaryota</taxon>
        <taxon>Fungi</taxon>
        <taxon>Dikarya</taxon>
        <taxon>Basidiomycota</taxon>
        <taxon>Agaricomycotina</taxon>
        <taxon>Tremellomycetes</taxon>
        <taxon>Tremellales</taxon>
        <taxon>Cryptococcaceae</taxon>
        <taxon>Kwoniella</taxon>
    </lineage>
</organism>
<dbReference type="OrthoDB" id="288942at2759"/>
<dbReference type="RefSeq" id="XP_019014079.1">
    <property type="nucleotide sequence ID" value="XM_019151941.1"/>
</dbReference>
<evidence type="ECO:0000256" key="1">
    <source>
        <dbReference type="ARBA" id="ARBA00022723"/>
    </source>
</evidence>
<dbReference type="InterPro" id="IPR051335">
    <property type="entry name" value="Alanyl-tRNA_Editing_Enzymes"/>
</dbReference>
<dbReference type="EMBL" id="KI894007">
    <property type="protein sequence ID" value="OCF52860.1"/>
    <property type="molecule type" value="Genomic_DNA"/>
</dbReference>
<sequence length="523" mass="58725">MVYELDPLPRTDTPSDYTRFKFNPTNVGDKRIVGLLACQRDPLLRSLTTKIHSIKEASIKSPPPPKGKNKQKKGIPNENVKVEEIDKRKLYEIELLDTVIFPEGGGQPSDTGHIKSLQSGNNEEHHSFVIEGCLRKKLDSVHLVRVPPGQVINWKEGEEVEVHVDWERRVDHTSCHTSQHLLSAILDRMELPTLSWSMHAYPSLEPIYVELPRALTPEEAEQVEKECNDLIMQNNRIWVDISVQGQTPIEQTEQNGNDDDNDLTTLAERLKVNKGIPEDYEGGVIRHINIDRTDRNACCGTQFPSLSHVSLMHVIPPTTTSSSSTKLYFVAGPRAIRYLQQASRQLSAIAKIVGSGRADVIERLENNEKNRKELFDNVKDLKGELSNLIIEKSLSEDRNLNKGIIWIKRENEKSTHEFEFLGTISGSLIYTLAEEQNEDALIIITSTLHLSKTVSEAQTLVLISSKDDKLAKGVNETLKKGLGDRIKGGGARGRYMSKISGKWGKNEDTVVQGLIDELRAGKE</sequence>
<reference evidence="5" key="1">
    <citation type="submission" date="2013-07" db="EMBL/GenBank/DDBJ databases">
        <title>The Genome Sequence of Cryptococcus pinus CBS10737.</title>
        <authorList>
            <consortium name="The Broad Institute Genome Sequencing Platform"/>
            <person name="Cuomo C."/>
            <person name="Litvintseva A."/>
            <person name="Chen Y."/>
            <person name="Heitman J."/>
            <person name="Sun S."/>
            <person name="Springer D."/>
            <person name="Dromer F."/>
            <person name="Young S.K."/>
            <person name="Zeng Q."/>
            <person name="Gargeya S."/>
            <person name="Fitzgerald M."/>
            <person name="Abouelleil A."/>
            <person name="Alvarado L."/>
            <person name="Berlin A.M."/>
            <person name="Chapman S.B."/>
            <person name="Dewar J."/>
            <person name="Goldberg J."/>
            <person name="Griggs A."/>
            <person name="Gujja S."/>
            <person name="Hansen M."/>
            <person name="Howarth C."/>
            <person name="Imamovic A."/>
            <person name="Larimer J."/>
            <person name="McCowan C."/>
            <person name="Murphy C."/>
            <person name="Pearson M."/>
            <person name="Priest M."/>
            <person name="Roberts A."/>
            <person name="Saif S."/>
            <person name="Shea T."/>
            <person name="Sykes S."/>
            <person name="Wortman J."/>
            <person name="Nusbaum C."/>
            <person name="Birren B."/>
        </authorList>
    </citation>
    <scope>NUCLEOTIDE SEQUENCE [LARGE SCALE GENOMIC DNA]</scope>
    <source>
        <strain evidence="5">CBS 10737</strain>
    </source>
</reference>
<proteinExistence type="predicted"/>
<evidence type="ECO:0000313" key="7">
    <source>
        <dbReference type="Proteomes" id="UP000094020"/>
    </source>
</evidence>
<dbReference type="InterPro" id="IPR009000">
    <property type="entry name" value="Transl_B-barrel_sf"/>
</dbReference>
<dbReference type="Gene3D" id="2.40.30.130">
    <property type="match status" value="1"/>
</dbReference>
<reference evidence="6" key="4">
    <citation type="submission" date="2024-02" db="EMBL/GenBank/DDBJ databases">
        <title>Comparative genomics of Cryptococcus and Kwoniella reveals pathogenesis evolution and contrasting modes of karyotype evolution via chromosome fusion or intercentromeric recombination.</title>
        <authorList>
            <person name="Coelho M.A."/>
            <person name="David-Palma M."/>
            <person name="Shea T."/>
            <person name="Bowers K."/>
            <person name="McGinley-Smith S."/>
            <person name="Mohammad A.W."/>
            <person name="Gnirke A."/>
            <person name="Yurkov A.M."/>
            <person name="Nowrousian M."/>
            <person name="Sun S."/>
            <person name="Cuomo C.A."/>
            <person name="Heitman J."/>
        </authorList>
    </citation>
    <scope>NUCLEOTIDE SEQUENCE</scope>
    <source>
        <strain evidence="6">CBS 10737</strain>
    </source>
</reference>
<evidence type="ECO:0000313" key="5">
    <source>
        <dbReference type="EMBL" id="OCF52860.1"/>
    </source>
</evidence>
<evidence type="ECO:0000256" key="4">
    <source>
        <dbReference type="SAM" id="MobiDB-lite"/>
    </source>
</evidence>
<dbReference type="GO" id="GO:0000166">
    <property type="term" value="F:nucleotide binding"/>
    <property type="evidence" value="ECO:0007669"/>
    <property type="project" value="InterPro"/>
</dbReference>
<evidence type="ECO:0000256" key="2">
    <source>
        <dbReference type="ARBA" id="ARBA00022833"/>
    </source>
</evidence>
<keyword evidence="2" id="KW-0862">Zinc</keyword>
<dbReference type="EMBL" id="CP144519">
    <property type="protein sequence ID" value="WWC67259.1"/>
    <property type="molecule type" value="Genomic_DNA"/>
</dbReference>
<evidence type="ECO:0000256" key="3">
    <source>
        <dbReference type="SAM" id="Coils"/>
    </source>
</evidence>
<reference evidence="6" key="2">
    <citation type="submission" date="2013-07" db="EMBL/GenBank/DDBJ databases">
        <authorList>
            <consortium name="The Broad Institute Genome Sequencing Platform"/>
            <person name="Cuomo C."/>
            <person name="Litvintseva A."/>
            <person name="Chen Y."/>
            <person name="Heitman J."/>
            <person name="Sun S."/>
            <person name="Springer D."/>
            <person name="Dromer F."/>
            <person name="Young S.K."/>
            <person name="Zeng Q."/>
            <person name="Gargeya S."/>
            <person name="Fitzgerald M."/>
            <person name="Abouelleil A."/>
            <person name="Alvarado L."/>
            <person name="Berlin A.M."/>
            <person name="Chapman S.B."/>
            <person name="Dewar J."/>
            <person name="Goldberg J."/>
            <person name="Griggs A."/>
            <person name="Gujja S."/>
            <person name="Hansen M."/>
            <person name="Howarth C."/>
            <person name="Imamovic A."/>
            <person name="Larimer J."/>
            <person name="McCowan C."/>
            <person name="Murphy C."/>
            <person name="Pearson M."/>
            <person name="Priest M."/>
            <person name="Roberts A."/>
            <person name="Saif S."/>
            <person name="Shea T."/>
            <person name="Sykes S."/>
            <person name="Wortman J."/>
            <person name="Nusbaum C."/>
            <person name="Birren B."/>
        </authorList>
    </citation>
    <scope>NUCLEOTIDE SEQUENCE</scope>
    <source>
        <strain evidence="6">CBS 10737</strain>
    </source>
</reference>
<dbReference type="GO" id="GO:0046872">
    <property type="term" value="F:metal ion binding"/>
    <property type="evidence" value="ECO:0007669"/>
    <property type="project" value="UniProtKB-KW"/>
</dbReference>
<evidence type="ECO:0008006" key="8">
    <source>
        <dbReference type="Google" id="ProtNLM"/>
    </source>
</evidence>
<dbReference type="STRING" id="1296096.A0A1B9IBT1"/>
<dbReference type="PANTHER" id="PTHR43462">
    <property type="entry name" value="ALANYL-TRNA EDITING PROTEIN"/>
    <property type="match status" value="1"/>
</dbReference>
<keyword evidence="3" id="KW-0175">Coiled coil</keyword>
<dbReference type="KEGG" id="kpin:30168528"/>
<gene>
    <name evidence="5" type="ORF">I206_00159</name>
    <name evidence="6" type="ORF">I206_101167</name>
</gene>
<dbReference type="PANTHER" id="PTHR43462:SF1">
    <property type="entry name" value="ALANYL-TRNA EDITING PROTEIN AARSD1"/>
    <property type="match status" value="1"/>
</dbReference>
<dbReference type="AlphaFoldDB" id="A0A1B9IBT1"/>
<evidence type="ECO:0000313" key="6">
    <source>
        <dbReference type="EMBL" id="WWC67259.1"/>
    </source>
</evidence>
<dbReference type="InterPro" id="IPR018163">
    <property type="entry name" value="Thr/Ala-tRNA-synth_IIc_edit"/>
</dbReference>
<dbReference type="Proteomes" id="UP000094020">
    <property type="component" value="Chromosome 1"/>
</dbReference>
<name>A0A1B9IBT1_9TREE</name>
<feature type="region of interest" description="Disordered" evidence="4">
    <location>
        <begin position="54"/>
        <end position="79"/>
    </location>
</feature>
<reference evidence="5" key="3">
    <citation type="submission" date="2016-07" db="EMBL/GenBank/DDBJ databases">
        <title>Evolution of pathogenesis and genome organization in the Tremellales.</title>
        <authorList>
            <person name="Cuomo C."/>
            <person name="Litvintseva A."/>
            <person name="Heitman J."/>
            <person name="Chen Y."/>
            <person name="Sun S."/>
            <person name="Springer D."/>
            <person name="Dromer F."/>
            <person name="Young S."/>
            <person name="Zeng Q."/>
            <person name="Chapman S."/>
            <person name="Gujja S."/>
            <person name="Saif S."/>
            <person name="Birren B."/>
        </authorList>
    </citation>
    <scope>NUCLEOTIDE SEQUENCE</scope>
    <source>
        <strain evidence="5">CBS 10737</strain>
    </source>
</reference>
<keyword evidence="7" id="KW-1185">Reference proteome</keyword>
<feature type="coiled-coil region" evidence="3">
    <location>
        <begin position="357"/>
        <end position="391"/>
    </location>
</feature>
<dbReference type="GeneID" id="30168528"/>